<keyword evidence="2" id="KW-1185">Reference proteome</keyword>
<protein>
    <submittedName>
        <fullName evidence="1">Uncharacterized protein</fullName>
    </submittedName>
</protein>
<evidence type="ECO:0000313" key="1">
    <source>
        <dbReference type="EMBL" id="RWU08152.1"/>
    </source>
</evidence>
<organism evidence="1 2">
    <name type="scientific">Pedobacter chitinilyticus</name>
    <dbReference type="NCBI Taxonomy" id="2233776"/>
    <lineage>
        <taxon>Bacteria</taxon>
        <taxon>Pseudomonadati</taxon>
        <taxon>Bacteroidota</taxon>
        <taxon>Sphingobacteriia</taxon>
        <taxon>Sphingobacteriales</taxon>
        <taxon>Sphingobacteriaceae</taxon>
        <taxon>Pedobacter</taxon>
    </lineage>
</organism>
<evidence type="ECO:0000313" key="2">
    <source>
        <dbReference type="Proteomes" id="UP000284120"/>
    </source>
</evidence>
<dbReference type="Proteomes" id="UP000284120">
    <property type="component" value="Unassembled WGS sequence"/>
</dbReference>
<dbReference type="RefSeq" id="WP_113646677.1">
    <property type="nucleotide sequence ID" value="NZ_QMHN01000002.1"/>
</dbReference>
<dbReference type="EMBL" id="SAYW01000002">
    <property type="protein sequence ID" value="RWU08152.1"/>
    <property type="molecule type" value="Genomic_DNA"/>
</dbReference>
<accession>A0A3S3SS76</accession>
<reference evidence="1 2" key="1">
    <citation type="submission" date="2018-06" db="EMBL/GenBank/DDBJ databases">
        <title>Pedobacter endophyticus sp. nov., an endophytic bacterium isolated from a leaf of Triticum aestivum.</title>
        <authorList>
            <person name="Zhang L."/>
        </authorList>
    </citation>
    <scope>NUCLEOTIDE SEQUENCE [LARGE SCALE GENOMIC DNA]</scope>
    <source>
        <strain evidence="1 2">CM134L-2</strain>
    </source>
</reference>
<dbReference type="AlphaFoldDB" id="A0A3S3SS76"/>
<gene>
    <name evidence="1" type="ORF">DPV69_07160</name>
</gene>
<name>A0A3S3SS76_9SPHI</name>
<sequence>MPRITIDKKIVIKYDHRARDKYWKALSTRLSDKHGKGPHTDSAKVEEMLLEAFNFLVGAFRELIGKENRYTFFLYVHWLHEQSIEIHLATLNKLKLENITESEFALYRRILKLILEQGCDKDFPATAQINGRDVLAMDELIQELLYIATWIYNFADMVALQKMIEDCHSIEFEADGMLAVGWQYHYGGAYKILFPLVSSEYVAAALDTEAIKEFREKIEECFQTEYDFAGGIIWEIQKHHSPNAPNFQTVERAVLPLNLIENYGMAAELAEAFYDGLSISRDNKLSIEDAVLKPHSLQRYMFRPILVYNINGERRALVGKQKWIESIMVLSTNAIHWNAMFPEWFKLRVMRDFLNKKGHEHDRILEDRIEKIVKDKRFYYTRNIKSFKRPGMNNLKIDNELAGEIDLIVVNPVLRIVYVADAKYNRARYEPVGYRTDYTNFLKSYEKQLKRKVDWIAANLVILQEHLKIINGKNDIDLTGYQVQGIFIINTPTFYMFNGDFWAITLGRFATFLDGKLPLPELHLSDEKTGKVQIVKHPYFRKPVQS</sequence>
<comment type="caution">
    <text evidence="1">The sequence shown here is derived from an EMBL/GenBank/DDBJ whole genome shotgun (WGS) entry which is preliminary data.</text>
</comment>
<dbReference type="OrthoDB" id="1340340at2"/>
<proteinExistence type="predicted"/>